<dbReference type="AlphaFoldDB" id="A0AAV8D1U6"/>
<dbReference type="PANTHER" id="PTHR33021">
    <property type="entry name" value="BLUE COPPER PROTEIN"/>
    <property type="match status" value="1"/>
</dbReference>
<name>A0AAV8D1U6_9POAL</name>
<evidence type="ECO:0000256" key="3">
    <source>
        <dbReference type="ARBA" id="ARBA00022729"/>
    </source>
</evidence>
<keyword evidence="3 10" id="KW-0732">Signal</keyword>
<evidence type="ECO:0000256" key="10">
    <source>
        <dbReference type="SAM" id="SignalP"/>
    </source>
</evidence>
<dbReference type="GO" id="GO:0098552">
    <property type="term" value="C:side of membrane"/>
    <property type="evidence" value="ECO:0007669"/>
    <property type="project" value="UniProtKB-KW"/>
</dbReference>
<organism evidence="12 13">
    <name type="scientific">Rhynchospora pubera</name>
    <dbReference type="NCBI Taxonomy" id="906938"/>
    <lineage>
        <taxon>Eukaryota</taxon>
        <taxon>Viridiplantae</taxon>
        <taxon>Streptophyta</taxon>
        <taxon>Embryophyta</taxon>
        <taxon>Tracheophyta</taxon>
        <taxon>Spermatophyta</taxon>
        <taxon>Magnoliopsida</taxon>
        <taxon>Liliopsida</taxon>
        <taxon>Poales</taxon>
        <taxon>Cyperaceae</taxon>
        <taxon>Cyperoideae</taxon>
        <taxon>Rhynchosporeae</taxon>
        <taxon>Rhynchospora</taxon>
    </lineage>
</organism>
<feature type="domain" description="Phytocyanin" evidence="11">
    <location>
        <begin position="26"/>
        <end position="126"/>
    </location>
</feature>
<evidence type="ECO:0000256" key="9">
    <source>
        <dbReference type="ARBA" id="ARBA00037868"/>
    </source>
</evidence>
<dbReference type="EMBL" id="JAMFTS010000004">
    <property type="protein sequence ID" value="KAJ4761999.1"/>
    <property type="molecule type" value="Genomic_DNA"/>
</dbReference>
<dbReference type="FunFam" id="2.60.40.420:FF:000010">
    <property type="entry name" value="Early nodulin-like protein 1"/>
    <property type="match status" value="1"/>
</dbReference>
<feature type="signal peptide" evidence="10">
    <location>
        <begin position="1"/>
        <end position="24"/>
    </location>
</feature>
<evidence type="ECO:0000256" key="8">
    <source>
        <dbReference type="ARBA" id="ARBA00035011"/>
    </source>
</evidence>
<comment type="subcellular location">
    <subcellularLocation>
        <location evidence="9">Endomembrane system</location>
        <topology evidence="9">Lipid-anchor</topology>
    </subcellularLocation>
    <subcellularLocation>
        <location evidence="1">Membrane</location>
        <topology evidence="1">Lipid-anchor</topology>
        <topology evidence="1">GPI-anchor</topology>
    </subcellularLocation>
</comment>
<dbReference type="Pfam" id="PF02298">
    <property type="entry name" value="Cu_bind_like"/>
    <property type="match status" value="1"/>
</dbReference>
<dbReference type="Gene3D" id="2.60.40.420">
    <property type="entry name" value="Cupredoxins - blue copper proteins"/>
    <property type="match status" value="1"/>
</dbReference>
<dbReference type="GO" id="GO:0009055">
    <property type="term" value="F:electron transfer activity"/>
    <property type="evidence" value="ECO:0007669"/>
    <property type="project" value="InterPro"/>
</dbReference>
<comment type="similarity">
    <text evidence="8">Belongs to the early nodulin-like (ENODL) family.</text>
</comment>
<evidence type="ECO:0000256" key="5">
    <source>
        <dbReference type="ARBA" id="ARBA00023157"/>
    </source>
</evidence>
<dbReference type="SUPFAM" id="SSF49503">
    <property type="entry name" value="Cupredoxins"/>
    <property type="match status" value="1"/>
</dbReference>
<comment type="caution">
    <text evidence="12">The sequence shown here is derived from an EMBL/GenBank/DDBJ whole genome shotgun (WGS) entry which is preliminary data.</text>
</comment>
<evidence type="ECO:0000256" key="1">
    <source>
        <dbReference type="ARBA" id="ARBA00004589"/>
    </source>
</evidence>
<dbReference type="GO" id="GO:0012505">
    <property type="term" value="C:endomembrane system"/>
    <property type="evidence" value="ECO:0007669"/>
    <property type="project" value="UniProtKB-SubCell"/>
</dbReference>
<evidence type="ECO:0000256" key="6">
    <source>
        <dbReference type="ARBA" id="ARBA00023180"/>
    </source>
</evidence>
<sequence length="218" mass="24650">MADAMKLVVLLAVVIVCGGSTVSAEELFMVGGSEGWTVPSEADFYHRWASDKIFQVGDILRFRYKHDSVLMVSREDYEKCYTADPILVYIGRNTHYKLNRSGYYYFISGELEHCEQGQKLAIQVTSSDMNASPPPPEDPPLKPVFHCADSEDPLLCYSEFRANFILKNDYVLLVTEKDYATTCTTSNPISEYVRTETLYKLRELGILSVQEDALGLEL</sequence>
<gene>
    <name evidence="12" type="ORF">LUZ62_072374</name>
</gene>
<dbReference type="InterPro" id="IPR039391">
    <property type="entry name" value="Phytocyanin-like"/>
</dbReference>
<keyword evidence="5" id="KW-1015">Disulfide bond</keyword>
<evidence type="ECO:0000259" key="11">
    <source>
        <dbReference type="PROSITE" id="PS51485"/>
    </source>
</evidence>
<evidence type="ECO:0000256" key="4">
    <source>
        <dbReference type="ARBA" id="ARBA00023136"/>
    </source>
</evidence>
<keyword evidence="7" id="KW-0449">Lipoprotein</keyword>
<dbReference type="PANTHER" id="PTHR33021:SF197">
    <property type="entry name" value="EARLY NODULIN-LIKE PROTEIN 13"/>
    <property type="match status" value="1"/>
</dbReference>
<reference evidence="12" key="1">
    <citation type="submission" date="2022-08" db="EMBL/GenBank/DDBJ databases">
        <authorList>
            <person name="Marques A."/>
        </authorList>
    </citation>
    <scope>NUCLEOTIDE SEQUENCE</scope>
    <source>
        <strain evidence="12">RhyPub2mFocal</strain>
        <tissue evidence="12">Leaves</tissue>
    </source>
</reference>
<dbReference type="PROSITE" id="PS51485">
    <property type="entry name" value="PHYTOCYANIN"/>
    <property type="match status" value="1"/>
</dbReference>
<proteinExistence type="inferred from homology"/>
<keyword evidence="13" id="KW-1185">Reference proteome</keyword>
<evidence type="ECO:0000313" key="12">
    <source>
        <dbReference type="EMBL" id="KAJ4761999.1"/>
    </source>
</evidence>
<keyword evidence="6" id="KW-0325">Glycoprotein</keyword>
<evidence type="ECO:0000256" key="7">
    <source>
        <dbReference type="ARBA" id="ARBA00023288"/>
    </source>
</evidence>
<dbReference type="InterPro" id="IPR008972">
    <property type="entry name" value="Cupredoxin"/>
</dbReference>
<feature type="chain" id="PRO_5043888474" description="Phytocyanin domain-containing protein" evidence="10">
    <location>
        <begin position="25"/>
        <end position="218"/>
    </location>
</feature>
<dbReference type="InterPro" id="IPR003245">
    <property type="entry name" value="Phytocyanin_dom"/>
</dbReference>
<accession>A0AAV8D1U6</accession>
<evidence type="ECO:0000313" key="13">
    <source>
        <dbReference type="Proteomes" id="UP001140206"/>
    </source>
</evidence>
<protein>
    <recommendedName>
        <fullName evidence="11">Phytocyanin domain-containing protein</fullName>
    </recommendedName>
</protein>
<dbReference type="GO" id="GO:0005886">
    <property type="term" value="C:plasma membrane"/>
    <property type="evidence" value="ECO:0007669"/>
    <property type="project" value="TreeGrafter"/>
</dbReference>
<keyword evidence="4" id="KW-0472">Membrane</keyword>
<dbReference type="Proteomes" id="UP001140206">
    <property type="component" value="Chromosome 4"/>
</dbReference>
<evidence type="ECO:0000256" key="2">
    <source>
        <dbReference type="ARBA" id="ARBA00022622"/>
    </source>
</evidence>
<keyword evidence="2" id="KW-0336">GPI-anchor</keyword>